<keyword evidence="9" id="KW-1185">Reference proteome</keyword>
<evidence type="ECO:0000313" key="8">
    <source>
        <dbReference type="EMBL" id="RLP73195.1"/>
    </source>
</evidence>
<feature type="compositionally biased region" description="Low complexity" evidence="5">
    <location>
        <begin position="655"/>
        <end position="691"/>
    </location>
</feature>
<evidence type="ECO:0000256" key="1">
    <source>
        <dbReference type="ARBA" id="ARBA00022512"/>
    </source>
</evidence>
<feature type="region of interest" description="Disordered" evidence="5">
    <location>
        <begin position="573"/>
        <end position="761"/>
    </location>
</feature>
<evidence type="ECO:0000259" key="7">
    <source>
        <dbReference type="PROSITE" id="PS50847"/>
    </source>
</evidence>
<feature type="compositionally biased region" description="Low complexity" evidence="5">
    <location>
        <begin position="709"/>
        <end position="738"/>
    </location>
</feature>
<sequence length="789" mass="80312">MTDVKFPTSIPTGDAAFNLEIHFSAARADPGDTFVVDLDPRLVSLRSSYQVFMPNSQRVMLNVAIAPAQAPAGPIATFTFTGEVAGLSGISGFAKWGLKFADKTIEAGAKTLLFGVRGGVPIQRDILVEKTFEPGISDVSAPTKVGWETFDGGPTRDEPRVQYVLIGGPGPFQSITLRDTAQPNGTENGAPWAIDCAMPYSAAYFNRDTSPSGVPAQLRDAGCAEGAITATFDNVPDGLVPVVTFFAKSTQPLSEQGRLTFENTATYTSTGTPFPGGEFSHEAKLSVTQDFAAGADGRVTLTAPTIIEFDCSAPGVPVQPTLTLPANGDGVTYASSGTVGPGNTVTVTATLDEGALPPAPFPANWTLTGERTAVFTHTFAASRSCIEQVSTLPLPTVSQATCVAPGQPTIPTYTLVTPEGFRGATIAQTGSPLNGGTVVATATLLDGFEFPATLPTGWVLSDDARSATHTVVFDNPTCITAIGALPVPVAHAPVCQGDGTYAAGWLEYFVSEDLVGVRLTDGAPTVVDGVQRLTIIATGEPGYGFIGDLTAGWTKDPSSNRAVYVQEFELPECADVPGEGGTSSPTPSETTEAPSSPSPSPSETTEAPSSPSPSPSETTEAPSSPFPTPSETEGVPTSPSPSVTDGVPGLPSPSPSVTTEVSGSPSPSPSETTEVPGSPSPSPSETTEVPGSPSPSPTDIEGTPESPKPTAGTTSPSTPAPGGTSGSGEPSASATEGAPVITSDGPDAGGHLPSTGADSAPKLPILGAMILLGLLLIGGSVLRRRATQG</sequence>
<dbReference type="PRINTS" id="PR01217">
    <property type="entry name" value="PRICHEXTENSN"/>
</dbReference>
<dbReference type="InterPro" id="IPR008966">
    <property type="entry name" value="Adhesion_dom_sf"/>
</dbReference>
<evidence type="ECO:0000256" key="6">
    <source>
        <dbReference type="SAM" id="Phobius"/>
    </source>
</evidence>
<keyword evidence="6" id="KW-1133">Transmembrane helix</keyword>
<dbReference type="PROSITE" id="PS50847">
    <property type="entry name" value="GRAM_POS_ANCHORING"/>
    <property type="match status" value="1"/>
</dbReference>
<keyword evidence="3" id="KW-0732">Signal</keyword>
<gene>
    <name evidence="8" type="ORF">D9V32_14810</name>
</gene>
<feature type="domain" description="Gram-positive cocci surface proteins LPxTG" evidence="7">
    <location>
        <begin position="752"/>
        <end position="789"/>
    </location>
</feature>
<evidence type="ECO:0000313" key="9">
    <source>
        <dbReference type="Proteomes" id="UP000272503"/>
    </source>
</evidence>
<proteinExistence type="predicted"/>
<dbReference type="AlphaFoldDB" id="A0A3L6ZZS1"/>
<evidence type="ECO:0000256" key="5">
    <source>
        <dbReference type="SAM" id="MobiDB-lite"/>
    </source>
</evidence>
<keyword evidence="6" id="KW-0472">Membrane</keyword>
<dbReference type="Pfam" id="PF00746">
    <property type="entry name" value="Gram_pos_anchor"/>
    <property type="match status" value="1"/>
</dbReference>
<protein>
    <submittedName>
        <fullName evidence="8">LPXTG cell wall anchor domain-containing protein</fullName>
    </submittedName>
</protein>
<dbReference type="SUPFAM" id="SSF49401">
    <property type="entry name" value="Bacterial adhesins"/>
    <property type="match status" value="1"/>
</dbReference>
<dbReference type="NCBIfam" id="TIGR01167">
    <property type="entry name" value="LPXTG_anchor"/>
    <property type="match status" value="1"/>
</dbReference>
<comment type="caution">
    <text evidence="8">The sequence shown here is derived from an EMBL/GenBank/DDBJ whole genome shotgun (WGS) entry which is preliminary data.</text>
</comment>
<keyword evidence="4" id="KW-0572">Peptidoglycan-anchor</keyword>
<organism evidence="8 9">
    <name type="scientific">Mycetocola tolaasinivorans</name>
    <dbReference type="NCBI Taxonomy" id="76635"/>
    <lineage>
        <taxon>Bacteria</taxon>
        <taxon>Bacillati</taxon>
        <taxon>Actinomycetota</taxon>
        <taxon>Actinomycetes</taxon>
        <taxon>Micrococcales</taxon>
        <taxon>Microbacteriaceae</taxon>
        <taxon>Mycetocola</taxon>
    </lineage>
</organism>
<dbReference type="InterPro" id="IPR019931">
    <property type="entry name" value="LPXTG_anchor"/>
</dbReference>
<dbReference type="Proteomes" id="UP000272503">
    <property type="component" value="Unassembled WGS sequence"/>
</dbReference>
<keyword evidence="6" id="KW-0812">Transmembrane</keyword>
<evidence type="ECO:0000256" key="2">
    <source>
        <dbReference type="ARBA" id="ARBA00022525"/>
    </source>
</evidence>
<evidence type="ECO:0000256" key="3">
    <source>
        <dbReference type="ARBA" id="ARBA00022729"/>
    </source>
</evidence>
<feature type="compositionally biased region" description="Low complexity" evidence="5">
    <location>
        <begin position="582"/>
        <end position="633"/>
    </location>
</feature>
<keyword evidence="2" id="KW-0964">Secreted</keyword>
<reference evidence="8 9" key="1">
    <citation type="submission" date="2018-10" db="EMBL/GenBank/DDBJ databases">
        <authorList>
            <person name="Li J."/>
        </authorList>
    </citation>
    <scope>NUCLEOTIDE SEQUENCE [LARGE SCALE GENOMIC DNA]</scope>
    <source>
        <strain evidence="8 9">IF 016277</strain>
    </source>
</reference>
<keyword evidence="1" id="KW-0134">Cell wall</keyword>
<feature type="transmembrane region" description="Helical" evidence="6">
    <location>
        <begin position="763"/>
        <end position="782"/>
    </location>
</feature>
<accession>A0A3L6ZZS1</accession>
<dbReference type="EMBL" id="RCUX01000015">
    <property type="protein sequence ID" value="RLP73195.1"/>
    <property type="molecule type" value="Genomic_DNA"/>
</dbReference>
<evidence type="ECO:0000256" key="4">
    <source>
        <dbReference type="ARBA" id="ARBA00023088"/>
    </source>
</evidence>
<name>A0A3L6ZZS1_9MICO</name>